<organism evidence="5 6">
    <name type="scientific">Tilletia indica</name>
    <dbReference type="NCBI Taxonomy" id="43049"/>
    <lineage>
        <taxon>Eukaryota</taxon>
        <taxon>Fungi</taxon>
        <taxon>Dikarya</taxon>
        <taxon>Basidiomycota</taxon>
        <taxon>Ustilaginomycotina</taxon>
        <taxon>Exobasidiomycetes</taxon>
        <taxon>Tilletiales</taxon>
        <taxon>Tilletiaceae</taxon>
        <taxon>Tilletia</taxon>
    </lineage>
</organism>
<reference evidence="5" key="2">
    <citation type="journal article" date="2019" name="IMA Fungus">
        <title>Genome sequencing and comparison of five Tilletia species to identify candidate genes for the detection of regulated species infecting wheat.</title>
        <authorList>
            <person name="Nguyen H.D.T."/>
            <person name="Sultana T."/>
            <person name="Kesanakurti P."/>
            <person name="Hambleton S."/>
        </authorList>
    </citation>
    <scope>NUCLEOTIDE SEQUENCE</scope>
    <source>
        <strain evidence="5">DAOMC 236416</strain>
    </source>
</reference>
<dbReference type="InterPro" id="IPR034164">
    <property type="entry name" value="Pepsin-like_dom"/>
</dbReference>
<dbReference type="Pfam" id="PF00026">
    <property type="entry name" value="Asp"/>
    <property type="match status" value="1"/>
</dbReference>
<evidence type="ECO:0000313" key="6">
    <source>
        <dbReference type="Proteomes" id="UP000077521"/>
    </source>
</evidence>
<protein>
    <submittedName>
        <fullName evidence="5">Uncharacterized protein</fullName>
    </submittedName>
</protein>
<dbReference type="PANTHER" id="PTHR47966">
    <property type="entry name" value="BETA-SITE APP-CLEAVING ENZYME, ISOFORM A-RELATED"/>
    <property type="match status" value="1"/>
</dbReference>
<dbReference type="PRINTS" id="PR00792">
    <property type="entry name" value="PEPSIN"/>
</dbReference>
<evidence type="ECO:0000256" key="1">
    <source>
        <dbReference type="ARBA" id="ARBA00007447"/>
    </source>
</evidence>
<name>A0A177TAS4_9BASI</name>
<dbReference type="GO" id="GO:0006508">
    <property type="term" value="P:proteolysis"/>
    <property type="evidence" value="ECO:0007669"/>
    <property type="project" value="UniProtKB-KW"/>
</dbReference>
<comment type="similarity">
    <text evidence="1 4">Belongs to the peptidase A1 family.</text>
</comment>
<keyword evidence="2 4" id="KW-0064">Aspartyl protease</keyword>
<gene>
    <name evidence="5" type="ORF">A4X13_0g2624</name>
</gene>
<dbReference type="PROSITE" id="PS00141">
    <property type="entry name" value="ASP_PROTEASE"/>
    <property type="match status" value="2"/>
</dbReference>
<dbReference type="InterPro" id="IPR021109">
    <property type="entry name" value="Peptidase_aspartic_dom_sf"/>
</dbReference>
<evidence type="ECO:0000256" key="4">
    <source>
        <dbReference type="RuleBase" id="RU000454"/>
    </source>
</evidence>
<dbReference type="GO" id="GO:0004190">
    <property type="term" value="F:aspartic-type endopeptidase activity"/>
    <property type="evidence" value="ECO:0007669"/>
    <property type="project" value="UniProtKB-KW"/>
</dbReference>
<keyword evidence="6" id="KW-1185">Reference proteome</keyword>
<dbReference type="SUPFAM" id="SSF50630">
    <property type="entry name" value="Acid proteases"/>
    <property type="match status" value="1"/>
</dbReference>
<proteinExistence type="inferred from homology"/>
<evidence type="ECO:0000256" key="2">
    <source>
        <dbReference type="ARBA" id="ARBA00022750"/>
    </source>
</evidence>
<dbReference type="Gene3D" id="2.40.70.10">
    <property type="entry name" value="Acid Proteases"/>
    <property type="match status" value="2"/>
</dbReference>
<accession>A0A177TAS4</accession>
<feature type="active site" evidence="3">
    <location>
        <position position="109"/>
    </location>
</feature>
<evidence type="ECO:0000313" key="5">
    <source>
        <dbReference type="EMBL" id="KAE8256444.1"/>
    </source>
</evidence>
<dbReference type="Proteomes" id="UP000077521">
    <property type="component" value="Unassembled WGS sequence"/>
</dbReference>
<dbReference type="InterPro" id="IPR001461">
    <property type="entry name" value="Aspartic_peptidase_A1"/>
</dbReference>
<keyword evidence="4" id="KW-0645">Protease</keyword>
<feature type="active site" evidence="3">
    <location>
        <position position="269"/>
    </location>
</feature>
<keyword evidence="4" id="KW-0378">Hydrolase</keyword>
<dbReference type="AlphaFoldDB" id="A0A177TAS4"/>
<sequence length="378" mass="41031">MRTSIILSRDVLEDDPGLIALAVEGEDLPDLPDAFEVTTAFIANLKAKYDDEADQYIDRYGKAHPYDNRQSTANFISGEIPLISQYNEILWTGEFQVGTPPQRFQLVFDTGSSDTWVKPRLYSPERSQTANLMGKPFSVQYGDRSKASGQIYRETVSIGGVMAINQSFGSANTSTIINRGNEGIAGMGFKSISRFGTEPFYQTMFDQKSVSSNLFGFGLWAQGARLDLGHFPARYTKSLVYTPVDSSKGYWLANFQVTGLSQTQTGAIDTGTTLIIGPPEAVRTIFKSLGIKVVEKGGQVWGTYPIDKVPTLSFTFGGHAFTVGKDALSFTDANGQTTCGLIGADLGVGPPWIIGGCFLQDVYAVFDAGNSRVGFAPK</sequence>
<dbReference type="PANTHER" id="PTHR47966:SF57">
    <property type="entry name" value="PEPTIDASE A1 DOMAIN-CONTAINING PROTEIN"/>
    <property type="match status" value="1"/>
</dbReference>
<reference evidence="5" key="1">
    <citation type="submission" date="2016-04" db="EMBL/GenBank/DDBJ databases">
        <authorList>
            <person name="Nguyen H.D."/>
            <person name="Samba Siva P."/>
            <person name="Cullis J."/>
            <person name="Levesque C.A."/>
            <person name="Hambleton S."/>
        </authorList>
    </citation>
    <scope>NUCLEOTIDE SEQUENCE</scope>
    <source>
        <strain evidence="5">DAOMC 236416</strain>
    </source>
</reference>
<dbReference type="InterPro" id="IPR033121">
    <property type="entry name" value="PEPTIDASE_A1"/>
</dbReference>
<dbReference type="CDD" id="cd05471">
    <property type="entry name" value="pepsin_like"/>
    <property type="match status" value="1"/>
</dbReference>
<dbReference type="InterPro" id="IPR001969">
    <property type="entry name" value="Aspartic_peptidase_AS"/>
</dbReference>
<dbReference type="PROSITE" id="PS51767">
    <property type="entry name" value="PEPTIDASE_A1"/>
    <property type="match status" value="1"/>
</dbReference>
<evidence type="ECO:0000256" key="3">
    <source>
        <dbReference type="PIRSR" id="PIRSR601461-1"/>
    </source>
</evidence>
<comment type="caution">
    <text evidence="5">The sequence shown here is derived from an EMBL/GenBank/DDBJ whole genome shotgun (WGS) entry which is preliminary data.</text>
</comment>
<dbReference type="EMBL" id="LWDF02000129">
    <property type="protein sequence ID" value="KAE8256444.1"/>
    <property type="molecule type" value="Genomic_DNA"/>
</dbReference>